<dbReference type="GO" id="GO:0003677">
    <property type="term" value="F:DNA binding"/>
    <property type="evidence" value="ECO:0007669"/>
    <property type="project" value="UniProtKB-KW"/>
</dbReference>
<sequence>MKFSEAYNQEHFLQFLETFLPEDFVEKEEDIVIKKDRYKEITKAKVLGFCESLDVHILEMNHSRENDPRITIATDAFKILADHWIHRALIIFTSKNSDNYRFSFLKITLDSNDKNKIIKKYSNAKRHSFYLGPGAKVNTPTKYLIKNGRLANLLDLESRFSLEVVNKEFYKQISENFIKLVGGTIGVGKNRQTYQATLKLPSVTDKSQVSLEFAVRLIGRVIFCWFLREKKSPTGVTLMPKELLSLEAVSNHPDYYHQILESIFFEVLNKEPKSRGESYSNDYFSLIPYLNGGLFSPHEDDYYKRRNEEQSLYHNTLVIPDEWFSGFFKTLETYNFTIDENTIFDEELSIDPEMLGRIFENLLAEINPETGESARKSTGSYYTPRAIVDYMVDECLLLYLKQQTNIDESKLQAIISYDFADDSRYPLNQNEKQKIVDSLENLKLLDPACGSGAFPIGALQKIVFILQQIDQDGQLWFHIQIKRASPEIRRVIEREFSHKNFDYIRKLGVIRENIYGVDIQPIATEISRLRCFLTLVVDERVDDSLINRGIEPLPNLDFKFVAANSLIGLSSSQQTTLFKDQAGINQLKDLRNQFFNATNSERFQLKDEFKEIQKKMLLRMLETRGGDEITRQLSAWDPFSNKTSLWFDPEWMFGVEDGFSIVIANPPYLKERSNKHIFAEVNKSEFGKKYHQGKMDFWFYFLHKAIDLTKNNGAISYITSRYWINSRGAAKLIKRVSSELSFVSFIDIGKLKVFDSIAGQHMVAVYKKTKDVKSFVYKKLENDISDIGENYDTPNLKIKSLSNVSIYSNDEIILEDRHEINDVLLLGSICDTSVGVQESPDKISNKQVNKASRKDIRAGDGVFVLNQAELDNLKPNESESLSIKRYLDPNEIYKYGIAWREKYLIYSDKEVKDKIRTDNKYANIKKHLDKYIDFITSSNRPYGLHRPRDIRYFTNPKIIFKGMFVENEFAYDDNGYFIGFSFSSIIQKDQNYDLKYILAILNSKFALDWFYRNGKKRGVGVDIGVEKLRLFPIKIATMSEQKPFIEIVDKILAITKSGDYLENHENKTQVKQYEKQIDPMVYKLYNLTDEEIKIVESN</sequence>
<name>A0A0G1CF07_9BACT</name>
<dbReference type="Proteomes" id="UP000034036">
    <property type="component" value="Unassembled WGS sequence"/>
</dbReference>
<dbReference type="InterPro" id="IPR025931">
    <property type="entry name" value="TaqI_C"/>
</dbReference>
<protein>
    <recommendedName>
        <fullName evidence="1">site-specific DNA-methyltransferase (adenine-specific)</fullName>
        <ecNumber evidence="1">2.1.1.72</ecNumber>
    </recommendedName>
</protein>
<dbReference type="InterPro" id="IPR056716">
    <property type="entry name" value="DUF7814"/>
</dbReference>
<dbReference type="Pfam" id="PF25120">
    <property type="entry name" value="DUF7814"/>
    <property type="match status" value="1"/>
</dbReference>
<evidence type="ECO:0000259" key="8">
    <source>
        <dbReference type="Pfam" id="PF07669"/>
    </source>
</evidence>
<dbReference type="Pfam" id="PF12950">
    <property type="entry name" value="TaqI_C"/>
    <property type="match status" value="1"/>
</dbReference>
<dbReference type="Gene3D" id="3.40.50.150">
    <property type="entry name" value="Vaccinia Virus protein VP39"/>
    <property type="match status" value="1"/>
</dbReference>
<feature type="domain" description="Type II methyltransferase M.TaqI-like" evidence="8">
    <location>
        <begin position="512"/>
        <end position="754"/>
    </location>
</feature>
<dbReference type="PATRIC" id="fig|1618659.3.peg.456"/>
<dbReference type="SUPFAM" id="SSF53335">
    <property type="entry name" value="S-adenosyl-L-methionine-dependent methyltransferases"/>
    <property type="match status" value="1"/>
</dbReference>
<keyword evidence="5" id="KW-0680">Restriction system</keyword>
<dbReference type="PROSITE" id="PS00092">
    <property type="entry name" value="N6_MTASE"/>
    <property type="match status" value="1"/>
</dbReference>
<evidence type="ECO:0000256" key="6">
    <source>
        <dbReference type="ARBA" id="ARBA00023125"/>
    </source>
</evidence>
<accession>A0A0G1CF07</accession>
<comment type="caution">
    <text evidence="11">The sequence shown here is derived from an EMBL/GenBank/DDBJ whole genome shotgun (WGS) entry which is preliminary data.</text>
</comment>
<dbReference type="Pfam" id="PF07669">
    <property type="entry name" value="Eco57I"/>
    <property type="match status" value="1"/>
</dbReference>
<evidence type="ECO:0000256" key="4">
    <source>
        <dbReference type="ARBA" id="ARBA00022691"/>
    </source>
</evidence>
<keyword evidence="3" id="KW-0808">Transferase</keyword>
<dbReference type="AlphaFoldDB" id="A0A0G1CF07"/>
<evidence type="ECO:0000313" key="12">
    <source>
        <dbReference type="Proteomes" id="UP000034036"/>
    </source>
</evidence>
<keyword evidence="6" id="KW-0238">DNA-binding</keyword>
<reference evidence="11 12" key="1">
    <citation type="journal article" date="2015" name="Nature">
        <title>rRNA introns, odd ribosomes, and small enigmatic genomes across a large radiation of phyla.</title>
        <authorList>
            <person name="Brown C.T."/>
            <person name="Hug L.A."/>
            <person name="Thomas B.C."/>
            <person name="Sharon I."/>
            <person name="Castelle C.J."/>
            <person name="Singh A."/>
            <person name="Wilkins M.J."/>
            <person name="Williams K.H."/>
            <person name="Banfield J.F."/>
        </authorList>
    </citation>
    <scope>NUCLEOTIDE SEQUENCE [LARGE SCALE GENOMIC DNA]</scope>
</reference>
<evidence type="ECO:0000256" key="7">
    <source>
        <dbReference type="ARBA" id="ARBA00047942"/>
    </source>
</evidence>
<proteinExistence type="predicted"/>
<dbReference type="EMBL" id="LCDF01000011">
    <property type="protein sequence ID" value="KKS48123.1"/>
    <property type="molecule type" value="Genomic_DNA"/>
</dbReference>
<evidence type="ECO:0000259" key="10">
    <source>
        <dbReference type="Pfam" id="PF25120"/>
    </source>
</evidence>
<dbReference type="EC" id="2.1.1.72" evidence="1"/>
<keyword evidence="4" id="KW-0949">S-adenosyl-L-methionine</keyword>
<comment type="catalytic activity">
    <reaction evidence="7">
        <text>a 2'-deoxyadenosine in DNA + S-adenosyl-L-methionine = an N(6)-methyl-2'-deoxyadenosine in DNA + S-adenosyl-L-homocysteine + H(+)</text>
        <dbReference type="Rhea" id="RHEA:15197"/>
        <dbReference type="Rhea" id="RHEA-COMP:12418"/>
        <dbReference type="Rhea" id="RHEA-COMP:12419"/>
        <dbReference type="ChEBI" id="CHEBI:15378"/>
        <dbReference type="ChEBI" id="CHEBI:57856"/>
        <dbReference type="ChEBI" id="CHEBI:59789"/>
        <dbReference type="ChEBI" id="CHEBI:90615"/>
        <dbReference type="ChEBI" id="CHEBI:90616"/>
        <dbReference type="EC" id="2.1.1.72"/>
    </reaction>
</comment>
<evidence type="ECO:0000256" key="1">
    <source>
        <dbReference type="ARBA" id="ARBA00011900"/>
    </source>
</evidence>
<dbReference type="InterPro" id="IPR029063">
    <property type="entry name" value="SAM-dependent_MTases_sf"/>
</dbReference>
<dbReference type="PRINTS" id="PR00507">
    <property type="entry name" value="N12N6MTFRASE"/>
</dbReference>
<organism evidence="11 12">
    <name type="scientific">Candidatus Giovannonibacteria bacterium GW2011_GWF2_42_19</name>
    <dbReference type="NCBI Taxonomy" id="1618659"/>
    <lineage>
        <taxon>Bacteria</taxon>
        <taxon>Candidatus Giovannoniibacteriota</taxon>
    </lineage>
</organism>
<evidence type="ECO:0000256" key="5">
    <source>
        <dbReference type="ARBA" id="ARBA00022747"/>
    </source>
</evidence>
<dbReference type="InterPro" id="IPR011639">
    <property type="entry name" value="MethylTrfase_TaqI-like_dom"/>
</dbReference>
<feature type="domain" description="DUF7814" evidence="10">
    <location>
        <begin position="207"/>
        <end position="300"/>
    </location>
</feature>
<dbReference type="PANTHER" id="PTHR33841:SF1">
    <property type="entry name" value="DNA METHYLTRANSFERASE A"/>
    <property type="match status" value="1"/>
</dbReference>
<evidence type="ECO:0000256" key="3">
    <source>
        <dbReference type="ARBA" id="ARBA00022679"/>
    </source>
</evidence>
<dbReference type="GO" id="GO:0009007">
    <property type="term" value="F:site-specific DNA-methyltransferase (adenine-specific) activity"/>
    <property type="evidence" value="ECO:0007669"/>
    <property type="project" value="UniProtKB-EC"/>
</dbReference>
<evidence type="ECO:0000259" key="9">
    <source>
        <dbReference type="Pfam" id="PF12950"/>
    </source>
</evidence>
<evidence type="ECO:0000256" key="2">
    <source>
        <dbReference type="ARBA" id="ARBA00022603"/>
    </source>
</evidence>
<dbReference type="GO" id="GO:0032259">
    <property type="term" value="P:methylation"/>
    <property type="evidence" value="ECO:0007669"/>
    <property type="project" value="UniProtKB-KW"/>
</dbReference>
<dbReference type="GO" id="GO:0009307">
    <property type="term" value="P:DNA restriction-modification system"/>
    <property type="evidence" value="ECO:0007669"/>
    <property type="project" value="UniProtKB-KW"/>
</dbReference>
<dbReference type="STRING" id="1618659.UV11_C0011G0004"/>
<feature type="domain" description="TaqI-like C-terminal specificity" evidence="9">
    <location>
        <begin position="886"/>
        <end position="1033"/>
    </location>
</feature>
<keyword evidence="2" id="KW-0489">Methyltransferase</keyword>
<evidence type="ECO:0000313" key="11">
    <source>
        <dbReference type="EMBL" id="KKS48123.1"/>
    </source>
</evidence>
<gene>
    <name evidence="11" type="ORF">UV11_C0011G0004</name>
</gene>
<dbReference type="InterPro" id="IPR002052">
    <property type="entry name" value="DNA_methylase_N6_adenine_CS"/>
</dbReference>
<dbReference type="PANTHER" id="PTHR33841">
    <property type="entry name" value="DNA METHYLTRANSFERASE YEEA-RELATED"/>
    <property type="match status" value="1"/>
</dbReference>
<dbReference type="InterPro" id="IPR050953">
    <property type="entry name" value="N4_N6_ade-DNA_methylase"/>
</dbReference>